<name>A0A7V4CGZ7_UNCW3</name>
<proteinExistence type="predicted"/>
<sequence>MVSCKKNGIEKEWERKIYAYCILNPNYGMVKCLVDSNYSIEKEVKSMGITDATVFIVNEENKDTLRLVGGYYTPYYHFYVGYNWNRQRREPFVKPLNTYSLWVIFQKDTLTKTTKIPDTFSFIFPKDEDTLLYDTFNYIYWHKSKGAYVYVLFVFKLPKDTIADYFPLFTQDTFLEIREIKEGLFDTTGFYELKVYAWDYNRYQWAIKRSELDTLYHGYGHFSSQTDDRIAIFVKRD</sequence>
<organism evidence="1">
    <name type="scientific">candidate division WOR-3 bacterium</name>
    <dbReference type="NCBI Taxonomy" id="2052148"/>
    <lineage>
        <taxon>Bacteria</taxon>
        <taxon>Bacteria division WOR-3</taxon>
    </lineage>
</organism>
<comment type="caution">
    <text evidence="1">The sequence shown here is derived from an EMBL/GenBank/DDBJ whole genome shotgun (WGS) entry which is preliminary data.</text>
</comment>
<dbReference type="EMBL" id="DTBX01000019">
    <property type="protein sequence ID" value="HGQ54940.1"/>
    <property type="molecule type" value="Genomic_DNA"/>
</dbReference>
<evidence type="ECO:0000313" key="1">
    <source>
        <dbReference type="EMBL" id="HGQ54940.1"/>
    </source>
</evidence>
<gene>
    <name evidence="1" type="ORF">ENU28_00570</name>
</gene>
<dbReference type="AlphaFoldDB" id="A0A7V4CGZ7"/>
<accession>A0A7V4CGZ7</accession>
<reference evidence="1" key="1">
    <citation type="journal article" date="2020" name="mSystems">
        <title>Genome- and Community-Level Interaction Insights into Carbon Utilization and Element Cycling Functions of Hydrothermarchaeota in Hydrothermal Sediment.</title>
        <authorList>
            <person name="Zhou Z."/>
            <person name="Liu Y."/>
            <person name="Xu W."/>
            <person name="Pan J."/>
            <person name="Luo Z.H."/>
            <person name="Li M."/>
        </authorList>
    </citation>
    <scope>NUCLEOTIDE SEQUENCE [LARGE SCALE GENOMIC DNA]</scope>
    <source>
        <strain evidence="1">SpSt-655</strain>
    </source>
</reference>
<protein>
    <submittedName>
        <fullName evidence="1">Uncharacterized protein</fullName>
    </submittedName>
</protein>